<gene>
    <name evidence="1" type="ORF">POCTA_138.1.T0110051</name>
</gene>
<proteinExistence type="predicted"/>
<keyword evidence="2" id="KW-1185">Reference proteome</keyword>
<sequence length="80" mass="9432">MIEEVDGYGEVDFDEFIGLIGKRMKIEETNEELNQAFIALDFDKDGVLSKTDKQLGQQKLPDYDLDELFQKARQRWQIQF</sequence>
<dbReference type="AlphaFoldDB" id="A0A8S1SMS1"/>
<organism evidence="1 2">
    <name type="scientific">Paramecium octaurelia</name>
    <dbReference type="NCBI Taxonomy" id="43137"/>
    <lineage>
        <taxon>Eukaryota</taxon>
        <taxon>Sar</taxon>
        <taxon>Alveolata</taxon>
        <taxon>Ciliophora</taxon>
        <taxon>Intramacronucleata</taxon>
        <taxon>Oligohymenophorea</taxon>
        <taxon>Peniculida</taxon>
        <taxon>Parameciidae</taxon>
        <taxon>Paramecium</taxon>
    </lineage>
</organism>
<protein>
    <recommendedName>
        <fullName evidence="3">Troponin C</fullName>
    </recommendedName>
</protein>
<dbReference type="Proteomes" id="UP000683925">
    <property type="component" value="Unassembled WGS sequence"/>
</dbReference>
<evidence type="ECO:0000313" key="2">
    <source>
        <dbReference type="Proteomes" id="UP000683925"/>
    </source>
</evidence>
<evidence type="ECO:0000313" key="1">
    <source>
        <dbReference type="EMBL" id="CAD8139752.1"/>
    </source>
</evidence>
<dbReference type="OrthoDB" id="26525at2759"/>
<comment type="caution">
    <text evidence="1">The sequence shown here is derived from an EMBL/GenBank/DDBJ whole genome shotgun (WGS) entry which is preliminary data.</text>
</comment>
<evidence type="ECO:0008006" key="3">
    <source>
        <dbReference type="Google" id="ProtNLM"/>
    </source>
</evidence>
<reference evidence="1" key="1">
    <citation type="submission" date="2021-01" db="EMBL/GenBank/DDBJ databases">
        <authorList>
            <consortium name="Genoscope - CEA"/>
            <person name="William W."/>
        </authorList>
    </citation>
    <scope>NUCLEOTIDE SEQUENCE</scope>
</reference>
<accession>A0A8S1SMS1</accession>
<dbReference type="EMBL" id="CAJJDP010000010">
    <property type="protein sequence ID" value="CAD8139752.1"/>
    <property type="molecule type" value="Genomic_DNA"/>
</dbReference>
<name>A0A8S1SMS1_PAROT</name>